<sequence>MGNQQTTLNKKKLDEVVDLLKKELSDPEMRKLNNRAIQAKVFQIPQISQYMQDLRLEEEKIRQKMLSLISRLIYKLQEHSLDATLARAGILSDSRVHAGTSLDDETEFDLICLDAKERLYMILQKYGWLQDFFKFYPQHFYENSFQFVERIPPKKLPVKVKVVGLGIGGSLAVSGLKKNGIEVIGYDKRERNGPRSVTSRFQNASWRAYDIAEHLLDEEAFNHLVKYQQRITVNYDNGTSKVMTSDRVQIILGDAIDSALESAERFGAELCFNADSKDFCKVEEGQDMDKTEIVALFAGAHTAGIVDGLKEEMSIHSWKDISSDCKLWLEILPSKKKEAYTTRNVEVGAEKWHFCIESARNTVEDIVRIRDNLIAQKAWNMRKLETSGASKEEIEAEEAKYALQMKKIQVLLDEYDSNEEKKEEAEEKRFDYIFTNCPSNEHNDKKKQAALDRGNLVIDGGYRVDVQIADKSVIDNSNFLSKFNAGVIVTGGDATVNPNPMAAYGATLACEFASSLVNLAIAHGHINAITKGLEGSKDAHSEWITELEELKVMTNQFYDAHGRSENYFQWIQTLICNLYSLPPQTV</sequence>
<proteinExistence type="predicted"/>
<dbReference type="Proteomes" id="UP001054902">
    <property type="component" value="Unassembled WGS sequence"/>
</dbReference>
<name>A0AAD3CZC3_9STRA</name>
<gene>
    <name evidence="1" type="ORF">CTEN210_11220</name>
</gene>
<dbReference type="EMBL" id="BLLK01000047">
    <property type="protein sequence ID" value="GFH54744.1"/>
    <property type="molecule type" value="Genomic_DNA"/>
</dbReference>
<dbReference type="AlphaFoldDB" id="A0AAD3CZC3"/>
<evidence type="ECO:0000313" key="2">
    <source>
        <dbReference type="Proteomes" id="UP001054902"/>
    </source>
</evidence>
<keyword evidence="2" id="KW-1185">Reference proteome</keyword>
<dbReference type="InterPro" id="IPR036188">
    <property type="entry name" value="FAD/NAD-bd_sf"/>
</dbReference>
<reference evidence="1 2" key="1">
    <citation type="journal article" date="2021" name="Sci. Rep.">
        <title>The genome of the diatom Chaetoceros tenuissimus carries an ancient integrated fragment of an extant virus.</title>
        <authorList>
            <person name="Hongo Y."/>
            <person name="Kimura K."/>
            <person name="Takaki Y."/>
            <person name="Yoshida Y."/>
            <person name="Baba S."/>
            <person name="Kobayashi G."/>
            <person name="Nagasaki K."/>
            <person name="Hano T."/>
            <person name="Tomaru Y."/>
        </authorList>
    </citation>
    <scope>NUCLEOTIDE SEQUENCE [LARGE SCALE GENOMIC DNA]</scope>
    <source>
        <strain evidence="1 2">NIES-3715</strain>
    </source>
</reference>
<evidence type="ECO:0000313" key="1">
    <source>
        <dbReference type="EMBL" id="GFH54744.1"/>
    </source>
</evidence>
<comment type="caution">
    <text evidence="1">The sequence shown here is derived from an EMBL/GenBank/DDBJ whole genome shotgun (WGS) entry which is preliminary data.</text>
</comment>
<organism evidence="1 2">
    <name type="scientific">Chaetoceros tenuissimus</name>
    <dbReference type="NCBI Taxonomy" id="426638"/>
    <lineage>
        <taxon>Eukaryota</taxon>
        <taxon>Sar</taxon>
        <taxon>Stramenopiles</taxon>
        <taxon>Ochrophyta</taxon>
        <taxon>Bacillariophyta</taxon>
        <taxon>Coscinodiscophyceae</taxon>
        <taxon>Chaetocerotophycidae</taxon>
        <taxon>Chaetocerotales</taxon>
        <taxon>Chaetocerotaceae</taxon>
        <taxon>Chaetoceros</taxon>
    </lineage>
</organism>
<dbReference type="SUPFAM" id="SSF51905">
    <property type="entry name" value="FAD/NAD(P)-binding domain"/>
    <property type="match status" value="1"/>
</dbReference>
<protein>
    <submittedName>
        <fullName evidence="1">Uncharacterized protein</fullName>
    </submittedName>
</protein>
<accession>A0AAD3CZC3</accession>